<protein>
    <submittedName>
        <fullName evidence="2">Uncharacterized protein</fullName>
    </submittedName>
</protein>
<gene>
    <name evidence="2" type="ORF">R1flu_026435</name>
</gene>
<dbReference type="Proteomes" id="UP001605036">
    <property type="component" value="Unassembled WGS sequence"/>
</dbReference>
<evidence type="ECO:0000313" key="2">
    <source>
        <dbReference type="EMBL" id="KAL2607862.1"/>
    </source>
</evidence>
<name>A0ABD1XFZ4_9MARC</name>
<dbReference type="AlphaFoldDB" id="A0ABD1XFZ4"/>
<accession>A0ABD1XFZ4</accession>
<feature type="compositionally biased region" description="Basic and acidic residues" evidence="1">
    <location>
        <begin position="110"/>
        <end position="124"/>
    </location>
</feature>
<comment type="caution">
    <text evidence="2">The sequence shown here is derived from an EMBL/GenBank/DDBJ whole genome shotgun (WGS) entry which is preliminary data.</text>
</comment>
<feature type="region of interest" description="Disordered" evidence="1">
    <location>
        <begin position="73"/>
        <end position="92"/>
    </location>
</feature>
<sequence length="163" mass="18555">MLQLVQSSGERSELTHTPTGAIWVEDLKKTSNEDSPAKPPNVSIPLPTAYYHNYNWRTWTASIDKEAILKGVDCSPPTRHSSVTAKEKAAKETHLQKLALVQTELEEYKRSSEASIKRNKDCRARSQPGLNYSRSRRNYGCYKSFTRRLMKAMQQAPLENVKT</sequence>
<feature type="compositionally biased region" description="Basic and acidic residues" evidence="1">
    <location>
        <begin position="25"/>
        <end position="36"/>
    </location>
</feature>
<evidence type="ECO:0000256" key="1">
    <source>
        <dbReference type="SAM" id="MobiDB-lite"/>
    </source>
</evidence>
<feature type="region of interest" description="Disordered" evidence="1">
    <location>
        <begin position="110"/>
        <end position="131"/>
    </location>
</feature>
<keyword evidence="3" id="KW-1185">Reference proteome</keyword>
<evidence type="ECO:0000313" key="3">
    <source>
        <dbReference type="Proteomes" id="UP001605036"/>
    </source>
</evidence>
<dbReference type="EMBL" id="JBHFFA010000008">
    <property type="protein sequence ID" value="KAL2607862.1"/>
    <property type="molecule type" value="Genomic_DNA"/>
</dbReference>
<reference evidence="2 3" key="1">
    <citation type="submission" date="2024-09" db="EMBL/GenBank/DDBJ databases">
        <title>Chromosome-scale assembly of Riccia fluitans.</title>
        <authorList>
            <person name="Paukszto L."/>
            <person name="Sawicki J."/>
            <person name="Karawczyk K."/>
            <person name="Piernik-Szablinska J."/>
            <person name="Szczecinska M."/>
            <person name="Mazdziarz M."/>
        </authorList>
    </citation>
    <scope>NUCLEOTIDE SEQUENCE [LARGE SCALE GENOMIC DNA]</scope>
    <source>
        <strain evidence="2">Rf_01</strain>
        <tissue evidence="2">Aerial parts of the thallus</tissue>
    </source>
</reference>
<feature type="region of interest" description="Disordered" evidence="1">
    <location>
        <begin position="1"/>
        <end position="44"/>
    </location>
</feature>
<proteinExistence type="predicted"/>
<organism evidence="2 3">
    <name type="scientific">Riccia fluitans</name>
    <dbReference type="NCBI Taxonomy" id="41844"/>
    <lineage>
        <taxon>Eukaryota</taxon>
        <taxon>Viridiplantae</taxon>
        <taxon>Streptophyta</taxon>
        <taxon>Embryophyta</taxon>
        <taxon>Marchantiophyta</taxon>
        <taxon>Marchantiopsida</taxon>
        <taxon>Marchantiidae</taxon>
        <taxon>Marchantiales</taxon>
        <taxon>Ricciaceae</taxon>
        <taxon>Riccia</taxon>
    </lineage>
</organism>